<evidence type="ECO:0000313" key="6">
    <source>
        <dbReference type="Proteomes" id="UP000019473"/>
    </source>
</evidence>
<organism evidence="5 6">
    <name type="scientific">Cladophialophora yegresii CBS 114405</name>
    <dbReference type="NCBI Taxonomy" id="1182544"/>
    <lineage>
        <taxon>Eukaryota</taxon>
        <taxon>Fungi</taxon>
        <taxon>Dikarya</taxon>
        <taxon>Ascomycota</taxon>
        <taxon>Pezizomycotina</taxon>
        <taxon>Eurotiomycetes</taxon>
        <taxon>Chaetothyriomycetidae</taxon>
        <taxon>Chaetothyriales</taxon>
        <taxon>Herpotrichiellaceae</taxon>
        <taxon>Cladophialophora</taxon>
    </lineage>
</organism>
<evidence type="ECO:0000256" key="1">
    <source>
        <dbReference type="ARBA" id="ARBA00022737"/>
    </source>
</evidence>
<comment type="caution">
    <text evidence="5">The sequence shown here is derived from an EMBL/GenBank/DDBJ whole genome shotgun (WGS) entry which is preliminary data.</text>
</comment>
<dbReference type="STRING" id="1182544.W9WAG2"/>
<dbReference type="Gene3D" id="1.25.40.10">
    <property type="entry name" value="Tetratricopeptide repeat domain"/>
    <property type="match status" value="1"/>
</dbReference>
<dbReference type="OrthoDB" id="448455at2759"/>
<dbReference type="InterPro" id="IPR011990">
    <property type="entry name" value="TPR-like_helical_dom_sf"/>
</dbReference>
<feature type="region of interest" description="Disordered" evidence="2">
    <location>
        <begin position="904"/>
        <end position="932"/>
    </location>
</feature>
<name>W9WAG2_9EURO</name>
<dbReference type="PANTHER" id="PTHR10039:SF17">
    <property type="entry name" value="FUNGAL STAND N-TERMINAL GOODBYE DOMAIN-CONTAINING PROTEIN-RELATED"/>
    <property type="match status" value="1"/>
</dbReference>
<dbReference type="Gene3D" id="3.40.50.300">
    <property type="entry name" value="P-loop containing nucleotide triphosphate hydrolases"/>
    <property type="match status" value="1"/>
</dbReference>
<dbReference type="PANTHER" id="PTHR10039">
    <property type="entry name" value="AMELOGENIN"/>
    <property type="match status" value="1"/>
</dbReference>
<dbReference type="EMBL" id="AMGW01000002">
    <property type="protein sequence ID" value="EXJ61521.1"/>
    <property type="molecule type" value="Genomic_DNA"/>
</dbReference>
<dbReference type="HOGENOM" id="CLU_002382_0_0_1"/>
<reference evidence="5 6" key="1">
    <citation type="submission" date="2013-03" db="EMBL/GenBank/DDBJ databases">
        <title>The Genome Sequence of Cladophialophora yegresii CBS 114405.</title>
        <authorList>
            <consortium name="The Broad Institute Genomics Platform"/>
            <person name="Cuomo C."/>
            <person name="de Hoog S."/>
            <person name="Gorbushina A."/>
            <person name="Walker B."/>
            <person name="Young S.K."/>
            <person name="Zeng Q."/>
            <person name="Gargeya S."/>
            <person name="Fitzgerald M."/>
            <person name="Haas B."/>
            <person name="Abouelleil A."/>
            <person name="Allen A.W."/>
            <person name="Alvarado L."/>
            <person name="Arachchi H.M."/>
            <person name="Berlin A.M."/>
            <person name="Chapman S.B."/>
            <person name="Gainer-Dewar J."/>
            <person name="Goldberg J."/>
            <person name="Griggs A."/>
            <person name="Gujja S."/>
            <person name="Hansen M."/>
            <person name="Howarth C."/>
            <person name="Imamovic A."/>
            <person name="Ireland A."/>
            <person name="Larimer J."/>
            <person name="McCowan C."/>
            <person name="Murphy C."/>
            <person name="Pearson M."/>
            <person name="Poon T.W."/>
            <person name="Priest M."/>
            <person name="Roberts A."/>
            <person name="Saif S."/>
            <person name="Shea T."/>
            <person name="Sisk P."/>
            <person name="Sykes S."/>
            <person name="Wortman J."/>
            <person name="Nusbaum C."/>
            <person name="Birren B."/>
        </authorList>
    </citation>
    <scope>NUCLEOTIDE SEQUENCE [LARGE SCALE GENOMIC DNA]</scope>
    <source>
        <strain evidence="5 6">CBS 114405</strain>
    </source>
</reference>
<dbReference type="Pfam" id="PF24883">
    <property type="entry name" value="NPHP3_N"/>
    <property type="match status" value="1"/>
</dbReference>
<evidence type="ECO:0000256" key="2">
    <source>
        <dbReference type="SAM" id="MobiDB-lite"/>
    </source>
</evidence>
<dbReference type="Proteomes" id="UP000019473">
    <property type="component" value="Unassembled WGS sequence"/>
</dbReference>
<proteinExistence type="predicted"/>
<feature type="domain" description="Fungal STAND N-terminal Goodbye" evidence="3">
    <location>
        <begin position="25"/>
        <end position="142"/>
    </location>
</feature>
<dbReference type="InterPro" id="IPR056884">
    <property type="entry name" value="NPHP3-like_N"/>
</dbReference>
<feature type="compositionally biased region" description="Acidic residues" evidence="2">
    <location>
        <begin position="1306"/>
        <end position="1326"/>
    </location>
</feature>
<dbReference type="InterPro" id="IPR027417">
    <property type="entry name" value="P-loop_NTPase"/>
</dbReference>
<dbReference type="SUPFAM" id="SSF48452">
    <property type="entry name" value="TPR-like"/>
    <property type="match status" value="1"/>
</dbReference>
<keyword evidence="1" id="KW-0677">Repeat</keyword>
<dbReference type="Pfam" id="PF17109">
    <property type="entry name" value="Goodbye"/>
    <property type="match status" value="1"/>
</dbReference>
<gene>
    <name evidence="5" type="ORF">A1O7_01949</name>
</gene>
<dbReference type="InterPro" id="IPR031350">
    <property type="entry name" value="Goodbye_dom"/>
</dbReference>
<accession>W9WAG2</accession>
<dbReference type="RefSeq" id="XP_007754175.1">
    <property type="nucleotide sequence ID" value="XM_007755985.1"/>
</dbReference>
<dbReference type="eggNOG" id="ENOG502SM5F">
    <property type="taxonomic scope" value="Eukaryota"/>
</dbReference>
<dbReference type="GeneID" id="19176560"/>
<evidence type="ECO:0000313" key="5">
    <source>
        <dbReference type="EMBL" id="EXJ61521.1"/>
    </source>
</evidence>
<sequence>MVAEPDLLAIKKELANDSRDVADLWNDALRKYKGIVGEDLLPKFASVDAMVQFGTIEMENFHQFRHNQKKVDKLRSLFMANLAYIQKGAEQLIAAATPAFPPAAAIGTALTYMLSACKQVSADYDVVTAFFEDINTFLQRITILESRLPRYPAYRNCLMDVFTSVLEMCGFATKYIELGRFKKWILNMVRGEDGELGGARKKMDTSLSRLQSATEYAILGNTEELRRMNSDLQQNQDMQTKMMEDQTRMLEDVMRSQDSVLCDLQNIQKLLVKFEERRREDTPKQRVATKASGQNKQPPTSNQVRSFFEDSLNPAHEYHNIKESFIADTCTWIFEEPLWQSWLTREQGKDSPRMIALLGSAGSGKSHLAVNIHDQLVNVAEKDTTTNTCVAHFYFRESTKDLNEVYKAVNWTVMQIAEQNAVLCEKICVELQRDDLEIDRWNWKDVWSKLVQPCFTPPMKARLCVVWDGLDELPEMEQQNLTDLFTLMKYTANLNVMFVCTSREMLKDLLSKAGAHFIEVTKEKQLPDLKALIWQHLNNDSGLRKFSKYMKQRISSTLEDKADVQHLRQRTSCSQSTGRAYARRLGGLYLNMVADLQHHTPADELHAMKTLLCWLAYSYRPLTLAECLSILEITSETSFDLERELQGRQLARFLRLGDLEERMTGSAAEDIKLSLQTQNKSDAPFNDGDLPLKFQERSMAGFFRGGETGLRTLGKDGHCEIFIVCSDILCGRMPNAHAALRQYAAINAMVHLSWVSLKDHTEHDRIRALNALGNLMSNESHAATTLEALGVDYEEINEGFASGVLMFNMAYAAKMAVALPGKVSSSTSKWAASVAADVRVAFDPLARGHVANWFQAKDAKAALLSFAFAHSAIAMWSSIMAILQHTDMVNPVFLNGHALQPHLESKRTVDASQTGNSETDSHDDKNADEEQPDYTTKQILAVFNCFDDIPKDANAYLVVAMVLEESDDHASALTYGLRALEMCPIAYETIRKAFANPPSLQPKLLRAGLVTRAKAEVAVGKKDEAIASYEEARLADPEEPLPGFNLKSAFNACLSKKDDAMLVELVKNWKPMERLAWMTWDLDRVGNDDHDELRRAATRAGQQEYLYQAYDEVLKLLDTVAAAAPIRYHLAITHWEVGLDIEAAKALINETLDTSSDGYRFALTNEDPAYTLVCAVLFMSELIYEQYRTTSDPSVKAQLYAEIQSLTKRPLAQSVTSLKSELTHHPLTIARMSRKMATAREFQDIMEHSFNVCYDALTDNVGWNDFRNLNELAAVISSLEGLEKEAQILFSAQFSKLDPSVKENGEESEADDEEEEDPDESEDDSVNDGSDHDDHDNDDYPLPTDEGDLAGAWVECSGECMPAQMWRAWKGRPMYFCTICWNVFLCEDCYHKRQGYNQQGGDTACREKVGTVYCGTNHSYITPIPGWKGIKDGVMNIQGQNGEETTSVKFRDWLEELKTVKWKQAWERFWLKEE</sequence>
<feature type="compositionally biased region" description="Polar residues" evidence="2">
    <location>
        <begin position="291"/>
        <end position="304"/>
    </location>
</feature>
<evidence type="ECO:0000259" key="4">
    <source>
        <dbReference type="Pfam" id="PF24883"/>
    </source>
</evidence>
<keyword evidence="6" id="KW-1185">Reference proteome</keyword>
<evidence type="ECO:0000259" key="3">
    <source>
        <dbReference type="Pfam" id="PF17109"/>
    </source>
</evidence>
<dbReference type="VEuPathDB" id="FungiDB:A1O7_01949"/>
<feature type="domain" description="Nephrocystin 3-like N-terminal" evidence="4">
    <location>
        <begin position="328"/>
        <end position="503"/>
    </location>
</feature>
<dbReference type="SUPFAM" id="SSF52540">
    <property type="entry name" value="P-loop containing nucleoside triphosphate hydrolases"/>
    <property type="match status" value="1"/>
</dbReference>
<feature type="region of interest" description="Disordered" evidence="2">
    <location>
        <begin position="1299"/>
        <end position="1344"/>
    </location>
</feature>
<protein>
    <submittedName>
        <fullName evidence="5">Uncharacterized protein</fullName>
    </submittedName>
</protein>
<feature type="region of interest" description="Disordered" evidence="2">
    <location>
        <begin position="278"/>
        <end position="304"/>
    </location>
</feature>